<organism evidence="3 4">
    <name type="scientific">Rhizopogon vinicolor AM-OR11-026</name>
    <dbReference type="NCBI Taxonomy" id="1314800"/>
    <lineage>
        <taxon>Eukaryota</taxon>
        <taxon>Fungi</taxon>
        <taxon>Dikarya</taxon>
        <taxon>Basidiomycota</taxon>
        <taxon>Agaricomycotina</taxon>
        <taxon>Agaricomycetes</taxon>
        <taxon>Agaricomycetidae</taxon>
        <taxon>Boletales</taxon>
        <taxon>Suillineae</taxon>
        <taxon>Rhizopogonaceae</taxon>
        <taxon>Rhizopogon</taxon>
    </lineage>
</organism>
<dbReference type="Pfam" id="PF00646">
    <property type="entry name" value="F-box"/>
    <property type="match status" value="1"/>
</dbReference>
<evidence type="ECO:0000313" key="4">
    <source>
        <dbReference type="Proteomes" id="UP000092154"/>
    </source>
</evidence>
<dbReference type="OrthoDB" id="1259151at2759"/>
<feature type="domain" description="F-box" evidence="2">
    <location>
        <begin position="4"/>
        <end position="52"/>
    </location>
</feature>
<proteinExistence type="predicted"/>
<keyword evidence="4" id="KW-1185">Reference proteome</keyword>
<gene>
    <name evidence="3" type="ORF">K503DRAFT_850585</name>
</gene>
<feature type="compositionally biased region" description="Polar residues" evidence="1">
    <location>
        <begin position="453"/>
        <end position="465"/>
    </location>
</feature>
<dbReference type="InParanoid" id="A0A1B7MX00"/>
<dbReference type="AlphaFoldDB" id="A0A1B7MX00"/>
<dbReference type="InterPro" id="IPR001810">
    <property type="entry name" value="F-box_dom"/>
</dbReference>
<protein>
    <recommendedName>
        <fullName evidence="2">F-box domain-containing protein</fullName>
    </recommendedName>
</protein>
<evidence type="ECO:0000259" key="2">
    <source>
        <dbReference type="PROSITE" id="PS50181"/>
    </source>
</evidence>
<dbReference type="EMBL" id="KV448373">
    <property type="protein sequence ID" value="OAX37081.1"/>
    <property type="molecule type" value="Genomic_DNA"/>
</dbReference>
<dbReference type="InterPro" id="IPR036322">
    <property type="entry name" value="WD40_repeat_dom_sf"/>
</dbReference>
<accession>A0A1B7MX00</accession>
<feature type="region of interest" description="Disordered" evidence="1">
    <location>
        <begin position="451"/>
        <end position="472"/>
    </location>
</feature>
<reference evidence="3 4" key="1">
    <citation type="submission" date="2016-06" db="EMBL/GenBank/DDBJ databases">
        <title>Comparative genomics of the ectomycorrhizal sister species Rhizopogon vinicolor and Rhizopogon vesiculosus (Basidiomycota: Boletales) reveals a divergence of the mating type B locus.</title>
        <authorList>
            <consortium name="DOE Joint Genome Institute"/>
            <person name="Mujic A.B."/>
            <person name="Kuo A."/>
            <person name="Tritt A."/>
            <person name="Lipzen A."/>
            <person name="Chen C."/>
            <person name="Johnson J."/>
            <person name="Sharma A."/>
            <person name="Barry K."/>
            <person name="Grigoriev I.V."/>
            <person name="Spatafora J.W."/>
        </authorList>
    </citation>
    <scope>NUCLEOTIDE SEQUENCE [LARGE SCALE GENOMIC DNA]</scope>
    <source>
        <strain evidence="3 4">AM-OR11-026</strain>
    </source>
</reference>
<dbReference type="CDD" id="cd09917">
    <property type="entry name" value="F-box_SF"/>
    <property type="match status" value="1"/>
</dbReference>
<evidence type="ECO:0000256" key="1">
    <source>
        <dbReference type="SAM" id="MobiDB-lite"/>
    </source>
</evidence>
<dbReference type="SUPFAM" id="SSF50978">
    <property type="entry name" value="WD40 repeat-like"/>
    <property type="match status" value="1"/>
</dbReference>
<dbReference type="PROSITE" id="PS50181">
    <property type="entry name" value="FBOX"/>
    <property type="match status" value="1"/>
</dbReference>
<name>A0A1B7MX00_9AGAM</name>
<sequence>MTVEAPGLILPSDVLIIVMENLAIEDLISLSCTCKFVNLLVHEFGWSLYLKRSDRPSFTLQLARKYWSPFDQVRYNVTSDRWWTQAKFNARPLSHPWRAKFQPILALSTSMLLVAAGHTIYAYTVTNSFSLTDDGAPGISHEGSYSFANNQGEITSLTFIPYDHSERTVAIGFEDGHIERIYLPPFPKERDNSQPPSLIMKRTYSLGSRIMDLVESLSCSDSMLLSLSASGTAGLYNLSAESPLVSTIELDWRSWSSFLCMTSSLPYAVFGTTSPNPLVVHAVTPSSLHPTPSAILHPTRERSTAVYGITDAPPSAPWGSSKQVIVSGWYDGVVRVHDMRSGRRDSGVPGSPAPLRPMLTLRDPWSDEPIYSVSCGGGSSSFVAAGTARHSVVAFWDVRRPTEGWSAHAPGNDSSPVYSLICESSRVFGVTQSRPFVFDFGPGVTKETYPFLPSSTRSQRDSLQPNEDGIGYRVAEYNHSRT</sequence>
<dbReference type="Proteomes" id="UP000092154">
    <property type="component" value="Unassembled WGS sequence"/>
</dbReference>
<evidence type="ECO:0000313" key="3">
    <source>
        <dbReference type="EMBL" id="OAX37081.1"/>
    </source>
</evidence>
<dbReference type="Gene3D" id="2.130.10.10">
    <property type="entry name" value="YVTN repeat-like/Quinoprotein amine dehydrogenase"/>
    <property type="match status" value="1"/>
</dbReference>
<dbReference type="InterPro" id="IPR015943">
    <property type="entry name" value="WD40/YVTN_repeat-like_dom_sf"/>
</dbReference>